<dbReference type="Gene3D" id="1.25.40.90">
    <property type="match status" value="1"/>
</dbReference>
<dbReference type="Pfam" id="PF01805">
    <property type="entry name" value="Surp"/>
    <property type="match status" value="1"/>
</dbReference>
<feature type="compositionally biased region" description="Low complexity" evidence="1">
    <location>
        <begin position="1"/>
        <end position="13"/>
    </location>
</feature>
<dbReference type="PROSITE" id="PS50128">
    <property type="entry name" value="SURP"/>
    <property type="match status" value="1"/>
</dbReference>
<feature type="compositionally biased region" description="Low complexity" evidence="1">
    <location>
        <begin position="508"/>
        <end position="522"/>
    </location>
</feature>
<proteinExistence type="predicted"/>
<accession>A0ABP1FVI6</accession>
<feature type="domain" description="SURP motif" evidence="2">
    <location>
        <begin position="32"/>
        <end position="76"/>
    </location>
</feature>
<feature type="compositionally biased region" description="Low complexity" evidence="1">
    <location>
        <begin position="286"/>
        <end position="300"/>
    </location>
</feature>
<protein>
    <submittedName>
        <fullName evidence="4">G5604 protein</fullName>
    </submittedName>
</protein>
<organism evidence="4 5">
    <name type="scientific">Coccomyxa viridis</name>
    <dbReference type="NCBI Taxonomy" id="1274662"/>
    <lineage>
        <taxon>Eukaryota</taxon>
        <taxon>Viridiplantae</taxon>
        <taxon>Chlorophyta</taxon>
        <taxon>core chlorophytes</taxon>
        <taxon>Trebouxiophyceae</taxon>
        <taxon>Trebouxiophyceae incertae sedis</taxon>
        <taxon>Coccomyxaceae</taxon>
        <taxon>Coccomyxa</taxon>
    </lineage>
</organism>
<dbReference type="EMBL" id="CAXHTA020000008">
    <property type="protein sequence ID" value="CAL5223139.1"/>
    <property type="molecule type" value="Genomic_DNA"/>
</dbReference>
<gene>
    <name evidence="4" type="primary">g5604</name>
    <name evidence="4" type="ORF">VP750_LOCUS4798</name>
</gene>
<sequence>MAEQAAPAPFFNPHEPPPDFAQPPADDRLTQIITKLAQFASRNGPGFVDVIRQKQAGNADYDFLSGGEGAAYWRWYLYCTLYNLPPEQELVPQFVAPAEPSAIEQLPAEVRNGFAQVLAALTGSKESIKASKEWFMACEPHAAGMAAQMADFLSSAPTHEQRLHVLYLANDVLLKGLAQRAGGVTEESDHIVQAFKPVLLQMLSTLSTKADQAPDVVQRLTSIVNFWGERKVFSPVTVAAFMSAVTSPGMTPSLAVPAPAAAAAPQEVKQERPPESKWGPPPPGAPAAAYSSSAPFAEPPHQSYAPPPYAGQPQTQWDVQHQQQQQHMQSMPQHASYPPPDAMSMSPGWGVPPPHMQAPPAGSAPWGMPPGPAQPQPHPSMALPPPGVPPGMPPAAFNYPPPNPMLAPPPDLAAKVPHDPMSFPPGLIPQLVREKNVTDPPYSPLSPLDIEALGLPPSTPPDAYLASRLEKFYAELQDYRPGMTRSEMEDEQRQQRIRDGLDPDPDLAAKASRRSSGAADDGSYSRPGRSSRDEPKAAGLGYASSPPRSQGGEADPYDSYRRQRADTYHELLARDRTREEAPSTAGRRRKSRFDV</sequence>
<reference evidence="4 5" key="1">
    <citation type="submission" date="2024-06" db="EMBL/GenBank/DDBJ databases">
        <authorList>
            <person name="Kraege A."/>
            <person name="Thomma B."/>
        </authorList>
    </citation>
    <scope>NUCLEOTIDE SEQUENCE [LARGE SCALE GENOMIC DNA]</scope>
</reference>
<name>A0ABP1FVI6_9CHLO</name>
<feature type="compositionally biased region" description="Basic residues" evidence="1">
    <location>
        <begin position="586"/>
        <end position="595"/>
    </location>
</feature>
<dbReference type="Proteomes" id="UP001497392">
    <property type="component" value="Unassembled WGS sequence"/>
</dbReference>
<dbReference type="PROSITE" id="PS51391">
    <property type="entry name" value="CID"/>
    <property type="match status" value="1"/>
</dbReference>
<feature type="region of interest" description="Disordered" evidence="1">
    <location>
        <begin position="479"/>
        <end position="595"/>
    </location>
</feature>
<dbReference type="InterPro" id="IPR008942">
    <property type="entry name" value="ENTH_VHS"/>
</dbReference>
<keyword evidence="5" id="KW-1185">Reference proteome</keyword>
<dbReference type="InterPro" id="IPR035967">
    <property type="entry name" value="SWAP/Surp_sf"/>
</dbReference>
<dbReference type="Pfam" id="PF25123">
    <property type="entry name" value="SWAP1_C"/>
    <property type="match status" value="1"/>
</dbReference>
<feature type="domain" description="CID" evidence="3">
    <location>
        <begin position="106"/>
        <end position="249"/>
    </location>
</feature>
<dbReference type="InterPro" id="IPR056922">
    <property type="entry name" value="SWAP1_C"/>
</dbReference>
<feature type="region of interest" description="Disordered" evidence="1">
    <location>
        <begin position="1"/>
        <end position="25"/>
    </location>
</feature>
<feature type="compositionally biased region" description="Low complexity" evidence="1">
    <location>
        <begin position="312"/>
        <end position="333"/>
    </location>
</feature>
<feature type="compositionally biased region" description="Pro residues" evidence="1">
    <location>
        <begin position="367"/>
        <end position="395"/>
    </location>
</feature>
<dbReference type="PANTHER" id="PTHR12323">
    <property type="entry name" value="SR-RELATED CTD ASSOCIATED FACTOR 6"/>
    <property type="match status" value="1"/>
</dbReference>
<dbReference type="InterPro" id="IPR006569">
    <property type="entry name" value="CID_dom"/>
</dbReference>
<feature type="compositionally biased region" description="Basic and acidic residues" evidence="1">
    <location>
        <begin position="558"/>
        <end position="581"/>
    </location>
</feature>
<dbReference type="Pfam" id="PF04818">
    <property type="entry name" value="CID"/>
    <property type="match status" value="1"/>
</dbReference>
<dbReference type="SMART" id="SM00648">
    <property type="entry name" value="SWAP"/>
    <property type="match status" value="1"/>
</dbReference>
<dbReference type="PANTHER" id="PTHR12323:SF0">
    <property type="entry name" value="CALCIUM HOMEOSTASIS ENDOPLASMIC RETICULUM PROTEIN"/>
    <property type="match status" value="1"/>
</dbReference>
<evidence type="ECO:0000313" key="5">
    <source>
        <dbReference type="Proteomes" id="UP001497392"/>
    </source>
</evidence>
<feature type="compositionally biased region" description="Basic and acidic residues" evidence="1">
    <location>
        <begin position="491"/>
        <end position="501"/>
    </location>
</feature>
<evidence type="ECO:0000313" key="4">
    <source>
        <dbReference type="EMBL" id="CAL5223139.1"/>
    </source>
</evidence>
<feature type="region of interest" description="Disordered" evidence="1">
    <location>
        <begin position="257"/>
        <end position="395"/>
    </location>
</feature>
<evidence type="ECO:0000259" key="3">
    <source>
        <dbReference type="PROSITE" id="PS51391"/>
    </source>
</evidence>
<dbReference type="SUPFAM" id="SSF109905">
    <property type="entry name" value="Surp module (SWAP domain)"/>
    <property type="match status" value="1"/>
</dbReference>
<evidence type="ECO:0000256" key="1">
    <source>
        <dbReference type="SAM" id="MobiDB-lite"/>
    </source>
</evidence>
<evidence type="ECO:0000259" key="2">
    <source>
        <dbReference type="PROSITE" id="PS50128"/>
    </source>
</evidence>
<dbReference type="InterPro" id="IPR000061">
    <property type="entry name" value="Surp"/>
</dbReference>
<dbReference type="Gene3D" id="1.10.10.790">
    <property type="entry name" value="Surp module"/>
    <property type="match status" value="1"/>
</dbReference>
<dbReference type="SMART" id="SM00582">
    <property type="entry name" value="RPR"/>
    <property type="match status" value="1"/>
</dbReference>
<comment type="caution">
    <text evidence="4">The sequence shown here is derived from an EMBL/GenBank/DDBJ whole genome shotgun (WGS) entry which is preliminary data.</text>
</comment>